<dbReference type="Pfam" id="PF13439">
    <property type="entry name" value="Glyco_transf_4"/>
    <property type="match status" value="1"/>
</dbReference>
<gene>
    <name evidence="3" type="ORF">A3E44_01395</name>
</gene>
<dbReference type="CDD" id="cd03801">
    <property type="entry name" value="GT4_PimA-like"/>
    <property type="match status" value="1"/>
</dbReference>
<dbReference type="GO" id="GO:0016758">
    <property type="term" value="F:hexosyltransferase activity"/>
    <property type="evidence" value="ECO:0007669"/>
    <property type="project" value="TreeGrafter"/>
</dbReference>
<dbReference type="PANTHER" id="PTHR45947">
    <property type="entry name" value="SULFOQUINOVOSYL TRANSFERASE SQD2"/>
    <property type="match status" value="1"/>
</dbReference>
<dbReference type="InterPro" id="IPR050194">
    <property type="entry name" value="Glycosyltransferase_grp1"/>
</dbReference>
<evidence type="ECO:0008006" key="5">
    <source>
        <dbReference type="Google" id="ProtNLM"/>
    </source>
</evidence>
<accession>A0A1F8ASS0</accession>
<evidence type="ECO:0000313" key="3">
    <source>
        <dbReference type="EMBL" id="OGM54794.1"/>
    </source>
</evidence>
<feature type="domain" description="Glycosyl transferase family 1" evidence="1">
    <location>
        <begin position="179"/>
        <end position="320"/>
    </location>
</feature>
<evidence type="ECO:0000313" key="4">
    <source>
        <dbReference type="Proteomes" id="UP000178603"/>
    </source>
</evidence>
<feature type="domain" description="Glycosyltransferase subfamily 4-like N-terminal" evidence="2">
    <location>
        <begin position="12"/>
        <end position="166"/>
    </location>
</feature>
<dbReference type="InterPro" id="IPR001296">
    <property type="entry name" value="Glyco_trans_1"/>
</dbReference>
<name>A0A1F8ASS0_9BACT</name>
<evidence type="ECO:0000259" key="1">
    <source>
        <dbReference type="Pfam" id="PF00534"/>
    </source>
</evidence>
<proteinExistence type="predicted"/>
<dbReference type="SUPFAM" id="SSF53756">
    <property type="entry name" value="UDP-Glycosyltransferase/glycogen phosphorylase"/>
    <property type="match status" value="1"/>
</dbReference>
<dbReference type="AlphaFoldDB" id="A0A1F8ASS0"/>
<dbReference type="PANTHER" id="PTHR45947:SF3">
    <property type="entry name" value="SULFOQUINOVOSYL TRANSFERASE SQD2"/>
    <property type="match status" value="1"/>
</dbReference>
<dbReference type="InterPro" id="IPR028098">
    <property type="entry name" value="Glyco_trans_4-like_N"/>
</dbReference>
<dbReference type="Proteomes" id="UP000178603">
    <property type="component" value="Unassembled WGS sequence"/>
</dbReference>
<evidence type="ECO:0000259" key="2">
    <source>
        <dbReference type="Pfam" id="PF13439"/>
    </source>
</evidence>
<dbReference type="Gene3D" id="3.40.50.2000">
    <property type="entry name" value="Glycogen Phosphorylase B"/>
    <property type="match status" value="2"/>
</dbReference>
<sequence>MKILIIQPFLSWGGAEAVSLQFAGHLKGAKVVALYKDKNLPYGAGNTQIITLPGFISNLLQNYRTFLIIFGFPMLLYLTLKNSKNFNVINPHNFPSLWIAVIVGKIRKIPVVWTVHNFPQSQFPVFLDKFFARRCKAIVAVSEKVAIQVWDSYKLKAELLYPGIDYNFFGNGKKIPGCKNKFVVLTAGRLKKEKSFDLAIRAFAKASEKIKNAVFVVAGTGPDLVRLKAMTHELGAKVEFVGYRTPTQLRDWYKTADLFVLPSYKTEGCNLSPLEALCAGTPSLVVEGSGVDEIVKKNRLGFVTQPTVKDFSEKILYFYRYRNPVRLGSVWIKNNLSWPIYVKKFLQLL</sequence>
<dbReference type="EMBL" id="MGGW01000009">
    <property type="protein sequence ID" value="OGM54794.1"/>
    <property type="molecule type" value="Genomic_DNA"/>
</dbReference>
<dbReference type="Pfam" id="PF00534">
    <property type="entry name" value="Glycos_transf_1"/>
    <property type="match status" value="1"/>
</dbReference>
<organism evidence="3 4">
    <name type="scientific">Candidatus Woesebacteria bacterium RIFCSPHIGHO2_12_FULL_41_24</name>
    <dbReference type="NCBI Taxonomy" id="1802510"/>
    <lineage>
        <taxon>Bacteria</taxon>
        <taxon>Candidatus Woeseibacteriota</taxon>
    </lineage>
</organism>
<protein>
    <recommendedName>
        <fullName evidence="5">Glycosyl transferase family 1 domain-containing protein</fullName>
    </recommendedName>
</protein>
<reference evidence="3 4" key="1">
    <citation type="journal article" date="2016" name="Nat. Commun.">
        <title>Thousands of microbial genomes shed light on interconnected biogeochemical processes in an aquifer system.</title>
        <authorList>
            <person name="Anantharaman K."/>
            <person name="Brown C.T."/>
            <person name="Hug L.A."/>
            <person name="Sharon I."/>
            <person name="Castelle C.J."/>
            <person name="Probst A.J."/>
            <person name="Thomas B.C."/>
            <person name="Singh A."/>
            <person name="Wilkins M.J."/>
            <person name="Karaoz U."/>
            <person name="Brodie E.L."/>
            <person name="Williams K.H."/>
            <person name="Hubbard S.S."/>
            <person name="Banfield J.F."/>
        </authorList>
    </citation>
    <scope>NUCLEOTIDE SEQUENCE [LARGE SCALE GENOMIC DNA]</scope>
</reference>
<comment type="caution">
    <text evidence="3">The sequence shown here is derived from an EMBL/GenBank/DDBJ whole genome shotgun (WGS) entry which is preliminary data.</text>
</comment>